<keyword evidence="1" id="KW-0175">Coiled coil</keyword>
<accession>A0A6L4WQ60</accession>
<organism evidence="2 5">
    <name type="scientific">Poseidonibacter ostreae</name>
    <dbReference type="NCBI Taxonomy" id="2654171"/>
    <lineage>
        <taxon>Bacteria</taxon>
        <taxon>Pseudomonadati</taxon>
        <taxon>Campylobacterota</taxon>
        <taxon>Epsilonproteobacteria</taxon>
        <taxon>Campylobacterales</taxon>
        <taxon>Arcobacteraceae</taxon>
        <taxon>Poseidonibacter</taxon>
    </lineage>
</organism>
<dbReference type="AlphaFoldDB" id="A0A6L4WQ60"/>
<evidence type="ECO:0000313" key="3">
    <source>
        <dbReference type="EMBL" id="KAB7889256.1"/>
    </source>
</evidence>
<evidence type="ECO:0008006" key="6">
    <source>
        <dbReference type="Google" id="ProtNLM"/>
    </source>
</evidence>
<dbReference type="RefSeq" id="WP_152191224.1">
    <property type="nucleotide sequence ID" value="NZ_WFKI01000067.1"/>
</dbReference>
<proteinExistence type="predicted"/>
<dbReference type="Proteomes" id="UP000461010">
    <property type="component" value="Unassembled WGS sequence"/>
</dbReference>
<dbReference type="EMBL" id="WFKK01000039">
    <property type="protein sequence ID" value="KAB7886646.1"/>
    <property type="molecule type" value="Genomic_DNA"/>
</dbReference>
<evidence type="ECO:0000313" key="5">
    <source>
        <dbReference type="Proteomes" id="UP000472839"/>
    </source>
</evidence>
<dbReference type="EMBL" id="WFKJ01000038">
    <property type="protein sequence ID" value="KAB7889256.1"/>
    <property type="molecule type" value="Genomic_DNA"/>
</dbReference>
<dbReference type="Proteomes" id="UP000472839">
    <property type="component" value="Unassembled WGS sequence"/>
</dbReference>
<evidence type="ECO:0000256" key="1">
    <source>
        <dbReference type="SAM" id="Coils"/>
    </source>
</evidence>
<sequence>MSQIKDKLKDVVTTVMIPEVETYLEELHQLLEENKQSEDDTLAMTEMESLLVELQNVLAVIEEDKTEDSEYERIYHYIMENLESKEH</sequence>
<gene>
    <name evidence="3" type="ORF">GBG18_11495</name>
    <name evidence="2" type="ORF">GBG19_11955</name>
</gene>
<feature type="coiled-coil region" evidence="1">
    <location>
        <begin position="20"/>
        <end position="64"/>
    </location>
</feature>
<protein>
    <recommendedName>
        <fullName evidence="6">DNA repair protein Rad50</fullName>
    </recommendedName>
</protein>
<evidence type="ECO:0000313" key="4">
    <source>
        <dbReference type="Proteomes" id="UP000461010"/>
    </source>
</evidence>
<name>A0A6L4WQ60_9BACT</name>
<evidence type="ECO:0000313" key="2">
    <source>
        <dbReference type="EMBL" id="KAB7886646.1"/>
    </source>
</evidence>
<reference evidence="4 5" key="1">
    <citation type="submission" date="2019-10" db="EMBL/GenBank/DDBJ databases">
        <title>Poseidonibacter ostreae sp. nov., isolated from the gut of the Ostrea denselamellosa.</title>
        <authorList>
            <person name="Choi A."/>
        </authorList>
    </citation>
    <scope>NUCLEOTIDE SEQUENCE [LARGE SCALE GENOMIC DNA]</scope>
    <source>
        <strain evidence="2 5">SJOD-M-33</strain>
        <strain evidence="3 4">SJOD-M-5</strain>
    </source>
</reference>
<keyword evidence="4" id="KW-1185">Reference proteome</keyword>
<comment type="caution">
    <text evidence="2">The sequence shown here is derived from an EMBL/GenBank/DDBJ whole genome shotgun (WGS) entry which is preliminary data.</text>
</comment>